<reference evidence="2" key="1">
    <citation type="journal article" date="2013" name="Nature">
        <title>Draft genome of the wheat A-genome progenitor Triticum urartu.</title>
        <authorList>
            <person name="Ling H.Q."/>
            <person name="Zhao S."/>
            <person name="Liu D."/>
            <person name="Wang J."/>
            <person name="Sun H."/>
            <person name="Zhang C."/>
            <person name="Fan H."/>
            <person name="Li D."/>
            <person name="Dong L."/>
            <person name="Tao Y."/>
            <person name="Gao C."/>
            <person name="Wu H."/>
            <person name="Li Y."/>
            <person name="Cui Y."/>
            <person name="Guo X."/>
            <person name="Zheng S."/>
            <person name="Wang B."/>
            <person name="Yu K."/>
            <person name="Liang Q."/>
            <person name="Yang W."/>
            <person name="Lou X."/>
            <person name="Chen J."/>
            <person name="Feng M."/>
            <person name="Jian J."/>
            <person name="Zhang X."/>
            <person name="Luo G."/>
            <person name="Jiang Y."/>
            <person name="Liu J."/>
            <person name="Wang Z."/>
            <person name="Sha Y."/>
            <person name="Zhang B."/>
            <person name="Wu H."/>
            <person name="Tang D."/>
            <person name="Shen Q."/>
            <person name="Xue P."/>
            <person name="Zou S."/>
            <person name="Wang X."/>
            <person name="Liu X."/>
            <person name="Wang F."/>
            <person name="Yang Y."/>
            <person name="An X."/>
            <person name="Dong Z."/>
            <person name="Zhang K."/>
            <person name="Zhang X."/>
            <person name="Luo M.C."/>
            <person name="Dvorak J."/>
            <person name="Tong Y."/>
            <person name="Wang J."/>
            <person name="Yang H."/>
            <person name="Li Z."/>
            <person name="Wang D."/>
            <person name="Zhang A."/>
            <person name="Wang J."/>
        </authorList>
    </citation>
    <scope>NUCLEOTIDE SEQUENCE</scope>
    <source>
        <strain evidence="2">cv. G1812</strain>
    </source>
</reference>
<name>A0A8R7TTQ7_TRIUA</name>
<evidence type="ECO:0000313" key="2">
    <source>
        <dbReference type="Proteomes" id="UP000015106"/>
    </source>
</evidence>
<sequence length="33" mass="3844">MDSRESRVKHQDTINMSITNMPTETRVVSYIFG</sequence>
<dbReference type="Gramene" id="TuG1812G0300001946.01.T01">
    <property type="protein sequence ID" value="TuG1812G0300001946.01.T01.cds380121"/>
    <property type="gene ID" value="TuG1812G0300001946.01"/>
</dbReference>
<dbReference type="Proteomes" id="UP000015106">
    <property type="component" value="Chromosome 3"/>
</dbReference>
<accession>A0A8R7TTQ7</accession>
<dbReference type="AlphaFoldDB" id="A0A8R7TTQ7"/>
<organism evidence="1 2">
    <name type="scientific">Triticum urartu</name>
    <name type="common">Red wild einkorn</name>
    <name type="synonym">Crithodium urartu</name>
    <dbReference type="NCBI Taxonomy" id="4572"/>
    <lineage>
        <taxon>Eukaryota</taxon>
        <taxon>Viridiplantae</taxon>
        <taxon>Streptophyta</taxon>
        <taxon>Embryophyta</taxon>
        <taxon>Tracheophyta</taxon>
        <taxon>Spermatophyta</taxon>
        <taxon>Magnoliopsida</taxon>
        <taxon>Liliopsida</taxon>
        <taxon>Poales</taxon>
        <taxon>Poaceae</taxon>
        <taxon>BOP clade</taxon>
        <taxon>Pooideae</taxon>
        <taxon>Triticodae</taxon>
        <taxon>Triticeae</taxon>
        <taxon>Triticinae</taxon>
        <taxon>Triticum</taxon>
    </lineage>
</organism>
<dbReference type="EnsemblPlants" id="TuG1812G0300001946.01.T01">
    <property type="protein sequence ID" value="TuG1812G0300001946.01.T01.cds380121"/>
    <property type="gene ID" value="TuG1812G0300001946.01"/>
</dbReference>
<evidence type="ECO:0000313" key="1">
    <source>
        <dbReference type="EnsemblPlants" id="TuG1812G0300001946.01.T01.cds380121"/>
    </source>
</evidence>
<reference evidence="1" key="2">
    <citation type="submission" date="2018-03" db="EMBL/GenBank/DDBJ databases">
        <title>The Triticum urartu genome reveals the dynamic nature of wheat genome evolution.</title>
        <authorList>
            <person name="Ling H."/>
            <person name="Ma B."/>
            <person name="Shi X."/>
            <person name="Liu H."/>
            <person name="Dong L."/>
            <person name="Sun H."/>
            <person name="Cao Y."/>
            <person name="Gao Q."/>
            <person name="Zheng S."/>
            <person name="Li Y."/>
            <person name="Yu Y."/>
            <person name="Du H."/>
            <person name="Qi M."/>
            <person name="Li Y."/>
            <person name="Yu H."/>
            <person name="Cui Y."/>
            <person name="Wang N."/>
            <person name="Chen C."/>
            <person name="Wu H."/>
            <person name="Zhao Y."/>
            <person name="Zhang J."/>
            <person name="Li Y."/>
            <person name="Zhou W."/>
            <person name="Zhang B."/>
            <person name="Hu W."/>
            <person name="Eijk M."/>
            <person name="Tang J."/>
            <person name="Witsenboer H."/>
            <person name="Zhao S."/>
            <person name="Li Z."/>
            <person name="Zhang A."/>
            <person name="Wang D."/>
            <person name="Liang C."/>
        </authorList>
    </citation>
    <scope>NUCLEOTIDE SEQUENCE [LARGE SCALE GENOMIC DNA]</scope>
    <source>
        <strain evidence="1">cv. G1812</strain>
    </source>
</reference>
<protein>
    <submittedName>
        <fullName evidence="1">Uncharacterized protein</fullName>
    </submittedName>
</protein>
<reference evidence="1" key="3">
    <citation type="submission" date="2022-06" db="UniProtKB">
        <authorList>
            <consortium name="EnsemblPlants"/>
        </authorList>
    </citation>
    <scope>IDENTIFICATION</scope>
</reference>
<proteinExistence type="predicted"/>
<keyword evidence="2" id="KW-1185">Reference proteome</keyword>